<organism evidence="2 3">
    <name type="scientific">Endosaccharibacter trunci</name>
    <dbReference type="NCBI Taxonomy" id="2812733"/>
    <lineage>
        <taxon>Bacteria</taxon>
        <taxon>Pseudomonadati</taxon>
        <taxon>Pseudomonadota</taxon>
        <taxon>Alphaproteobacteria</taxon>
        <taxon>Acetobacterales</taxon>
        <taxon>Acetobacteraceae</taxon>
        <taxon>Endosaccharibacter</taxon>
    </lineage>
</organism>
<comment type="caution">
    <text evidence="2">The sequence shown here is derived from an EMBL/GenBank/DDBJ whole genome shotgun (WGS) entry which is preliminary data.</text>
</comment>
<evidence type="ECO:0000313" key="3">
    <source>
        <dbReference type="Proteomes" id="UP001524587"/>
    </source>
</evidence>
<dbReference type="Proteomes" id="UP001524587">
    <property type="component" value="Unassembled WGS sequence"/>
</dbReference>
<dbReference type="InterPro" id="IPR011227">
    <property type="entry name" value="UCP029730"/>
</dbReference>
<keyword evidence="3" id="KW-1185">Reference proteome</keyword>
<name>A0ABT1W2S7_9PROT</name>
<gene>
    <name evidence="2" type="ORF">NFI95_01715</name>
</gene>
<reference evidence="2 3" key="1">
    <citation type="submission" date="2022-06" db="EMBL/GenBank/DDBJ databases">
        <title>Endosaccharibacter gen. nov., sp. nov., endophytic bacteria isolated from sugarcane.</title>
        <authorList>
            <person name="Pitiwittayakul N."/>
            <person name="Yukphan P."/>
            <person name="Charoenyingcharoen P."/>
            <person name="Tanasupawat S."/>
        </authorList>
    </citation>
    <scope>NUCLEOTIDE SEQUENCE [LARGE SCALE GENOMIC DNA]</scope>
    <source>
        <strain evidence="2 3">KSS8</strain>
    </source>
</reference>
<dbReference type="InterPro" id="IPR007709">
    <property type="entry name" value="N-FG_amidohydro"/>
</dbReference>
<evidence type="ECO:0000313" key="2">
    <source>
        <dbReference type="EMBL" id="MCQ8277168.1"/>
    </source>
</evidence>
<feature type="compositionally biased region" description="Low complexity" evidence="1">
    <location>
        <begin position="8"/>
        <end position="19"/>
    </location>
</feature>
<sequence>MIEKNTNPASAPAPLLSPADGEPVEWLRRDGRSPWLLVVDHAGRAVPQALDRLGLPDSEFERHIAWDIGVRGVSETLAVSLDATTIAQRFSRLVIDCNRTPGHPTSIAPVSDHTPIERNRVASAEERDARRDLIFTPYQDAIAAEIARRQAAGQDTVLVAVHSFTPRMNGFDRPWHFGVLFNHERRLGQALLRLAEAEGDLVVGENEPYALSDVDDYTVPVQGERRGLLCVELEIRQDLIADEAGQRAWADRLSRLLPAALAAVRADGG</sequence>
<feature type="region of interest" description="Disordered" evidence="1">
    <location>
        <begin position="1"/>
        <end position="20"/>
    </location>
</feature>
<evidence type="ECO:0000256" key="1">
    <source>
        <dbReference type="SAM" id="MobiDB-lite"/>
    </source>
</evidence>
<dbReference type="PIRSF" id="PIRSF029730">
    <property type="entry name" value="UCP029730"/>
    <property type="match status" value="1"/>
</dbReference>
<protein>
    <submittedName>
        <fullName evidence="2">N-formylglutamate amidohydrolase</fullName>
    </submittedName>
</protein>
<dbReference type="EMBL" id="JAMSKV010000001">
    <property type="protein sequence ID" value="MCQ8277168.1"/>
    <property type="molecule type" value="Genomic_DNA"/>
</dbReference>
<dbReference type="SUPFAM" id="SSF53187">
    <property type="entry name" value="Zn-dependent exopeptidases"/>
    <property type="match status" value="1"/>
</dbReference>
<dbReference type="Pfam" id="PF05013">
    <property type="entry name" value="FGase"/>
    <property type="match status" value="1"/>
</dbReference>
<dbReference type="Gene3D" id="3.40.630.40">
    <property type="entry name" value="Zn-dependent exopeptidases"/>
    <property type="match status" value="1"/>
</dbReference>
<proteinExistence type="predicted"/>
<accession>A0ABT1W2S7</accession>